<sequence length="186" mass="20796">MSSKLVAQDIREEVRSKKLYAPIQVVNFFEKYYGSKISYNHTWLGVEKAGLFPVAFGVVDSKDDENWLWFLRKLSGILSPRPISFRPFERQTSERRYAIVSHSHLSPHLPGLIMSESPIGSSAHSTNPSDSSGPSQPQDGSPIPSSSPNHPSENVDVTDEFCSDQVAEDNEPEAKLRSALQEHNKE</sequence>
<organism evidence="1 2">
    <name type="scientific">Vaccinium darrowii</name>
    <dbReference type="NCBI Taxonomy" id="229202"/>
    <lineage>
        <taxon>Eukaryota</taxon>
        <taxon>Viridiplantae</taxon>
        <taxon>Streptophyta</taxon>
        <taxon>Embryophyta</taxon>
        <taxon>Tracheophyta</taxon>
        <taxon>Spermatophyta</taxon>
        <taxon>Magnoliopsida</taxon>
        <taxon>eudicotyledons</taxon>
        <taxon>Gunneridae</taxon>
        <taxon>Pentapetalae</taxon>
        <taxon>asterids</taxon>
        <taxon>Ericales</taxon>
        <taxon>Ericaceae</taxon>
        <taxon>Vaccinioideae</taxon>
        <taxon>Vaccinieae</taxon>
        <taxon>Vaccinium</taxon>
    </lineage>
</organism>
<proteinExistence type="predicted"/>
<comment type="caution">
    <text evidence="1">The sequence shown here is derived from an EMBL/GenBank/DDBJ whole genome shotgun (WGS) entry which is preliminary data.</text>
</comment>
<gene>
    <name evidence="1" type="ORF">Vadar_020618</name>
</gene>
<evidence type="ECO:0000313" key="1">
    <source>
        <dbReference type="EMBL" id="KAH7858157.1"/>
    </source>
</evidence>
<reference evidence="1 2" key="1">
    <citation type="journal article" date="2021" name="Hortic Res">
        <title>High-quality reference genome and annotation aids understanding of berry development for evergreen blueberry (Vaccinium darrowii).</title>
        <authorList>
            <person name="Yu J."/>
            <person name="Hulse-Kemp A.M."/>
            <person name="Babiker E."/>
            <person name="Staton M."/>
        </authorList>
    </citation>
    <scope>NUCLEOTIDE SEQUENCE [LARGE SCALE GENOMIC DNA]</scope>
    <source>
        <strain evidence="2">cv. NJ 8807/NJ 8810</strain>
        <tissue evidence="1">Young leaf</tissue>
    </source>
</reference>
<dbReference type="Proteomes" id="UP000828048">
    <property type="component" value="Chromosome 3"/>
</dbReference>
<evidence type="ECO:0000313" key="2">
    <source>
        <dbReference type="Proteomes" id="UP000828048"/>
    </source>
</evidence>
<accession>A0ACB7YY22</accession>
<dbReference type="EMBL" id="CM037153">
    <property type="protein sequence ID" value="KAH7858157.1"/>
    <property type="molecule type" value="Genomic_DNA"/>
</dbReference>
<name>A0ACB7YY22_9ERIC</name>
<keyword evidence="2" id="KW-1185">Reference proteome</keyword>
<protein>
    <submittedName>
        <fullName evidence="1">Uncharacterized protein</fullName>
    </submittedName>
</protein>